<evidence type="ECO:0000256" key="5">
    <source>
        <dbReference type="ARBA" id="ARBA00013211"/>
    </source>
</evidence>
<dbReference type="SUPFAM" id="SSF53474">
    <property type="entry name" value="alpha/beta-Hydrolases"/>
    <property type="match status" value="1"/>
</dbReference>
<reference evidence="28" key="2">
    <citation type="submission" date="2025-09" db="UniProtKB">
        <authorList>
            <consortium name="Ensembl"/>
        </authorList>
    </citation>
    <scope>IDENTIFICATION</scope>
</reference>
<keyword evidence="12" id="KW-0443">Lipid metabolism</keyword>
<evidence type="ECO:0000256" key="12">
    <source>
        <dbReference type="ARBA" id="ARBA00023098"/>
    </source>
</evidence>
<comment type="catalytic activity">
    <reaction evidence="25">
        <text>1-(9Z-octadecenoyl)-sn-glycero-3-phosphate + (5Z,8Z,11Z,14Z)-eicosatetraenoyl-CoA = 1-(9Z)-octadecenoyl-2-(5Z,8Z,11Z,14Z)-eicosatetraenoyl-sn-glycero-3-phosphate + CoA</text>
        <dbReference type="Rhea" id="RHEA:37443"/>
        <dbReference type="ChEBI" id="CHEBI:57287"/>
        <dbReference type="ChEBI" id="CHEBI:57368"/>
        <dbReference type="ChEBI" id="CHEBI:74544"/>
        <dbReference type="ChEBI" id="CHEBI:74928"/>
    </reaction>
    <physiologicalReaction direction="left-to-right" evidence="25">
        <dbReference type="Rhea" id="RHEA:37444"/>
    </physiologicalReaction>
</comment>
<keyword evidence="10" id="KW-0221">Differentiation</keyword>
<evidence type="ECO:0000256" key="1">
    <source>
        <dbReference type="ARBA" id="ARBA00000300"/>
    </source>
</evidence>
<evidence type="ECO:0000256" key="10">
    <source>
        <dbReference type="ARBA" id="ARBA00022782"/>
    </source>
</evidence>
<evidence type="ECO:0000313" key="28">
    <source>
        <dbReference type="Ensembl" id="ENSPMEP00000019965.1"/>
    </source>
</evidence>
<evidence type="ECO:0000256" key="23">
    <source>
        <dbReference type="ARBA" id="ARBA00047849"/>
    </source>
</evidence>
<sequence>MLFPVFLYLLSDLSPSPPLLSRIVQRALSVTGLPSLASGVWSYMDNAIRWCWIPDWLPSWCPTSQSQLMAAEDRMLSCIRSAFTKEFVPVSCGNMLWTLAFCSDVVKDKTPIVLLHGFGGGVGLWAQNVEALSQDRPVYALDLLGFGQSTRPVFSTDPLEAEAQFVESIEQWRAKVGVESMIILGHNLGGFLAVSYAIKYPARVKHLVLVEPWGFPEVQETVEADRPIPVWIKALGAMFSPFNPLAGLRLVGPLGPTLVQTLRPDFKKKFSSMFSDNTVSEYIYHLNVQSPSGETAFKSMTGSCGWAKRPMLQRLDQLHPDIPISIIYGSRSSIDSTSAASIKEMRTNSHVEIVTMRGAGHYVFADQPYDFNNKVLQVCEKVD</sequence>
<keyword evidence="15" id="KW-0012">Acyltransferase</keyword>
<dbReference type="Pfam" id="PF00561">
    <property type="entry name" value="Abhydrolase_1"/>
    <property type="match status" value="1"/>
</dbReference>
<reference evidence="28" key="1">
    <citation type="submission" date="2025-08" db="UniProtKB">
        <authorList>
            <consortium name="Ensembl"/>
        </authorList>
    </citation>
    <scope>IDENTIFICATION</scope>
</reference>
<comment type="catalytic activity">
    <reaction evidence="21">
        <text>1-hexadecanoyl-sn-glycero-3-phosphate + (9Z)-octadecenoyl-CoA = 1-hexadecanoyl-2-(9Z-octadecenoyl)-sn-glycero-3-phosphate + CoA</text>
        <dbReference type="Rhea" id="RHEA:33187"/>
        <dbReference type="ChEBI" id="CHEBI:57287"/>
        <dbReference type="ChEBI" id="CHEBI:57387"/>
        <dbReference type="ChEBI" id="CHEBI:57518"/>
        <dbReference type="ChEBI" id="CHEBI:64839"/>
    </reaction>
    <physiologicalReaction direction="left-to-right" evidence="21">
        <dbReference type="Rhea" id="RHEA:33188"/>
    </physiologicalReaction>
</comment>
<evidence type="ECO:0000256" key="8">
    <source>
        <dbReference type="ARBA" id="ARBA00022677"/>
    </source>
</evidence>
<dbReference type="PANTHER" id="PTHR42886:SF34">
    <property type="entry name" value="1-ACYLGLYCEROL-3-PHOSPHATE O-ACYLTRANSFERASE ABHD5"/>
    <property type="match status" value="1"/>
</dbReference>
<evidence type="ECO:0000256" key="22">
    <source>
        <dbReference type="ARBA" id="ARBA00047543"/>
    </source>
</evidence>
<dbReference type="InterPro" id="IPR029058">
    <property type="entry name" value="AB_hydrolase_fold"/>
</dbReference>
<dbReference type="GO" id="GO:0010891">
    <property type="term" value="P:negative regulation of triglyceride storage"/>
    <property type="evidence" value="ECO:0007669"/>
    <property type="project" value="TreeGrafter"/>
</dbReference>
<comment type="catalytic activity">
    <reaction evidence="24">
        <text>1-(5Z,8Z,11Z,14Z-eicosatetraenoyl)-sn-glycero-3-phosphate + (9Z)-octadecenoyl-CoA = 1-(5Z,8Z,11Z,14Z)-eicosatetraenoyl-2-(9Z)-octadecenoyl-sn-glycero-3-phosphate + CoA</text>
        <dbReference type="Rhea" id="RHEA:37455"/>
        <dbReference type="ChEBI" id="CHEBI:57287"/>
        <dbReference type="ChEBI" id="CHEBI:57387"/>
        <dbReference type="ChEBI" id="CHEBI:74938"/>
        <dbReference type="ChEBI" id="CHEBI:74941"/>
    </reaction>
    <physiologicalReaction direction="left-to-right" evidence="24">
        <dbReference type="Rhea" id="RHEA:37456"/>
    </physiologicalReaction>
</comment>
<comment type="catalytic activity">
    <reaction evidence="16">
        <text>1-(9Z-octadecenoyl)-sn-glycero-3-phosphate + octadecanoyl-CoA = 1-(9Z-octadecenoyl)-2-octadecanoyl-sn-glycero-3-phosphate + CoA</text>
        <dbReference type="Rhea" id="RHEA:37147"/>
        <dbReference type="ChEBI" id="CHEBI:57287"/>
        <dbReference type="ChEBI" id="CHEBI:57394"/>
        <dbReference type="ChEBI" id="CHEBI:74544"/>
        <dbReference type="ChEBI" id="CHEBI:74552"/>
    </reaction>
    <physiologicalReaction direction="left-to-right" evidence="16">
        <dbReference type="Rhea" id="RHEA:37148"/>
    </physiologicalReaction>
</comment>
<accession>A0A3B3XYL4</accession>
<evidence type="ECO:0000256" key="26">
    <source>
        <dbReference type="ARBA" id="ARBA00049561"/>
    </source>
</evidence>
<dbReference type="FunFam" id="3.40.50.1820:FF:000019">
    <property type="entry name" value="1-acylglycerol-3-phosphate O-acyltransferase ABHD5"/>
    <property type="match status" value="1"/>
</dbReference>
<dbReference type="GO" id="GO:0010898">
    <property type="term" value="P:positive regulation of triglyceride catabolic process"/>
    <property type="evidence" value="ECO:0007669"/>
    <property type="project" value="TreeGrafter"/>
</dbReference>
<comment type="subcellular location">
    <subcellularLocation>
        <location evidence="3">Cytoplasm</location>
    </subcellularLocation>
    <subcellularLocation>
        <location evidence="4">Lipid droplet</location>
    </subcellularLocation>
</comment>
<comment type="catalytic activity">
    <reaction evidence="2">
        <text>1-(9Z-octadecenoyl)-sn-glycero-3-phosphate + hexadecanoyl-CoA = 1-(9Z)-octadecenoyl-2-hexadecanoyl-sn-glycero-3-phosphate + CoA</text>
        <dbReference type="Rhea" id="RHEA:37143"/>
        <dbReference type="ChEBI" id="CHEBI:57287"/>
        <dbReference type="ChEBI" id="CHEBI:57379"/>
        <dbReference type="ChEBI" id="CHEBI:74544"/>
        <dbReference type="ChEBI" id="CHEBI:74551"/>
    </reaction>
    <physiologicalReaction direction="left-to-right" evidence="2">
        <dbReference type="Rhea" id="RHEA:37144"/>
    </physiologicalReaction>
</comment>
<keyword evidence="6" id="KW-0963">Cytoplasm</keyword>
<evidence type="ECO:0000256" key="18">
    <source>
        <dbReference type="ARBA" id="ARBA00040731"/>
    </source>
</evidence>
<dbReference type="InterPro" id="IPR000073">
    <property type="entry name" value="AB_hydrolase_1"/>
</dbReference>
<keyword evidence="14" id="KW-1208">Phospholipid metabolism</keyword>
<keyword evidence="7" id="KW-0444">Lipid biosynthesis</keyword>
<dbReference type="GO" id="GO:0003841">
    <property type="term" value="F:1-acylglycerol-3-phosphate O-acyltransferase activity"/>
    <property type="evidence" value="ECO:0007669"/>
    <property type="project" value="UniProtKB-EC"/>
</dbReference>
<evidence type="ECO:0000259" key="27">
    <source>
        <dbReference type="Pfam" id="PF00561"/>
    </source>
</evidence>
<dbReference type="PRINTS" id="PR00111">
    <property type="entry name" value="ABHYDROLASE"/>
</dbReference>
<comment type="catalytic activity">
    <reaction evidence="23">
        <text>eicosanoyl-CoA + 1-(9Z-octadecenoyl)-sn-glycero-3-phosphate = 1-(9Z)-octadecenoyl-2-eicosanoyl-sn-glycero-3-phosphate + CoA</text>
        <dbReference type="Rhea" id="RHEA:37451"/>
        <dbReference type="ChEBI" id="CHEBI:57287"/>
        <dbReference type="ChEBI" id="CHEBI:57380"/>
        <dbReference type="ChEBI" id="CHEBI:74544"/>
        <dbReference type="ChEBI" id="CHEBI:74937"/>
    </reaction>
    <physiologicalReaction direction="left-to-right" evidence="23">
        <dbReference type="Rhea" id="RHEA:37452"/>
    </physiologicalReaction>
</comment>
<evidence type="ECO:0000256" key="19">
    <source>
        <dbReference type="ARBA" id="ARBA00042413"/>
    </source>
</evidence>
<evidence type="ECO:0000256" key="15">
    <source>
        <dbReference type="ARBA" id="ARBA00023315"/>
    </source>
</evidence>
<evidence type="ECO:0000256" key="11">
    <source>
        <dbReference type="ARBA" id="ARBA00022832"/>
    </source>
</evidence>
<evidence type="ECO:0000256" key="9">
    <source>
        <dbReference type="ARBA" id="ARBA00022679"/>
    </source>
</evidence>
<feature type="domain" description="AB hydrolase-1" evidence="27">
    <location>
        <begin position="111"/>
        <end position="367"/>
    </location>
</feature>
<organism evidence="28 29">
    <name type="scientific">Poecilia mexicana</name>
    <dbReference type="NCBI Taxonomy" id="48701"/>
    <lineage>
        <taxon>Eukaryota</taxon>
        <taxon>Metazoa</taxon>
        <taxon>Chordata</taxon>
        <taxon>Craniata</taxon>
        <taxon>Vertebrata</taxon>
        <taxon>Euteleostomi</taxon>
        <taxon>Actinopterygii</taxon>
        <taxon>Neopterygii</taxon>
        <taxon>Teleostei</taxon>
        <taxon>Neoteleostei</taxon>
        <taxon>Acanthomorphata</taxon>
        <taxon>Ovalentaria</taxon>
        <taxon>Atherinomorphae</taxon>
        <taxon>Cyprinodontiformes</taxon>
        <taxon>Poeciliidae</taxon>
        <taxon>Poeciliinae</taxon>
        <taxon>Poecilia</taxon>
    </lineage>
</organism>
<keyword evidence="11" id="KW-0276">Fatty acid metabolism</keyword>
<dbReference type="Gene3D" id="3.40.50.1820">
    <property type="entry name" value="alpha/beta hydrolase"/>
    <property type="match status" value="1"/>
</dbReference>
<dbReference type="AlphaFoldDB" id="A0A3B3XYL4"/>
<evidence type="ECO:0000256" key="16">
    <source>
        <dbReference type="ARBA" id="ARBA00036296"/>
    </source>
</evidence>
<dbReference type="GO" id="GO:0005811">
    <property type="term" value="C:lipid droplet"/>
    <property type="evidence" value="ECO:0007669"/>
    <property type="project" value="UniProtKB-SubCell"/>
</dbReference>
<keyword evidence="29" id="KW-1185">Reference proteome</keyword>
<evidence type="ECO:0000256" key="4">
    <source>
        <dbReference type="ARBA" id="ARBA00004502"/>
    </source>
</evidence>
<evidence type="ECO:0000256" key="21">
    <source>
        <dbReference type="ARBA" id="ARBA00047525"/>
    </source>
</evidence>
<dbReference type="Proteomes" id="UP000261480">
    <property type="component" value="Unplaced"/>
</dbReference>
<evidence type="ECO:0000256" key="3">
    <source>
        <dbReference type="ARBA" id="ARBA00004496"/>
    </source>
</evidence>
<dbReference type="GO" id="GO:0006631">
    <property type="term" value="P:fatty acid metabolic process"/>
    <property type="evidence" value="ECO:0007669"/>
    <property type="project" value="UniProtKB-KW"/>
</dbReference>
<evidence type="ECO:0000256" key="6">
    <source>
        <dbReference type="ARBA" id="ARBA00022490"/>
    </source>
</evidence>
<dbReference type="PANTHER" id="PTHR42886">
    <property type="entry name" value="RE40534P-RELATED"/>
    <property type="match status" value="1"/>
</dbReference>
<evidence type="ECO:0000256" key="20">
    <source>
        <dbReference type="ARBA" id="ARBA00045357"/>
    </source>
</evidence>
<evidence type="ECO:0000256" key="13">
    <source>
        <dbReference type="ARBA" id="ARBA00023209"/>
    </source>
</evidence>
<dbReference type="GO" id="GO:0005739">
    <property type="term" value="C:mitochondrion"/>
    <property type="evidence" value="ECO:0007669"/>
    <property type="project" value="TreeGrafter"/>
</dbReference>
<evidence type="ECO:0000256" key="17">
    <source>
        <dbReference type="ARBA" id="ARBA00038097"/>
    </source>
</evidence>
<name>A0A3B3XYL4_9TELE</name>
<dbReference type="Ensembl" id="ENSPMET00000029486.1">
    <property type="protein sequence ID" value="ENSPMEP00000019965.1"/>
    <property type="gene ID" value="ENSPMEG00000023025.1"/>
</dbReference>
<evidence type="ECO:0000256" key="7">
    <source>
        <dbReference type="ARBA" id="ARBA00022516"/>
    </source>
</evidence>
<dbReference type="GO" id="GO:0055088">
    <property type="term" value="P:lipid homeostasis"/>
    <property type="evidence" value="ECO:0007669"/>
    <property type="project" value="TreeGrafter"/>
</dbReference>
<comment type="similarity">
    <text evidence="17">Belongs to the peptidase S33 family. ABHD4/ABHD5 subfamily.</text>
</comment>
<evidence type="ECO:0000256" key="14">
    <source>
        <dbReference type="ARBA" id="ARBA00023264"/>
    </source>
</evidence>
<evidence type="ECO:0000256" key="2">
    <source>
        <dbReference type="ARBA" id="ARBA00000816"/>
    </source>
</evidence>
<comment type="catalytic activity">
    <reaction evidence="1">
        <text>a 1-acyl-sn-glycero-3-phosphate + an acyl-CoA = a 1,2-diacyl-sn-glycero-3-phosphate + CoA</text>
        <dbReference type="Rhea" id="RHEA:19709"/>
        <dbReference type="ChEBI" id="CHEBI:57287"/>
        <dbReference type="ChEBI" id="CHEBI:57970"/>
        <dbReference type="ChEBI" id="CHEBI:58342"/>
        <dbReference type="ChEBI" id="CHEBI:58608"/>
        <dbReference type="EC" id="2.3.1.51"/>
    </reaction>
    <physiologicalReaction direction="left-to-right" evidence="1">
        <dbReference type="Rhea" id="RHEA:19710"/>
    </physiologicalReaction>
</comment>
<proteinExistence type="inferred from homology"/>
<protein>
    <recommendedName>
        <fullName evidence="18">1-acylglycerol-3-phosphate O-acyltransferase ABHD5</fullName>
        <ecNumber evidence="5">2.3.1.51</ecNumber>
    </recommendedName>
    <alternativeName>
        <fullName evidence="19">Abhydrolase domain-containing protein 5</fullName>
    </alternativeName>
</protein>
<comment type="catalytic activity">
    <reaction evidence="22">
        <text>1-octadecanoyl-sn-glycero-3-phosphate + (9Z)-octadecenoyl-CoA = 1-octadecanoyl-2-(9Z-octadecenoyl)-sn-glycero-3-phosphate + CoA</text>
        <dbReference type="Rhea" id="RHEA:37163"/>
        <dbReference type="ChEBI" id="CHEBI:57287"/>
        <dbReference type="ChEBI" id="CHEBI:57387"/>
        <dbReference type="ChEBI" id="CHEBI:74560"/>
        <dbReference type="ChEBI" id="CHEBI:74565"/>
    </reaction>
    <physiologicalReaction direction="left-to-right" evidence="22">
        <dbReference type="Rhea" id="RHEA:37164"/>
    </physiologicalReaction>
</comment>
<keyword evidence="8" id="KW-0551">Lipid droplet</keyword>
<evidence type="ECO:0000313" key="29">
    <source>
        <dbReference type="Proteomes" id="UP000261480"/>
    </source>
</evidence>
<comment type="function">
    <text evidence="20">Coenzyme A-dependent lysophosphatidic acid acyltransferase that catalyzes the transfer of an acyl group on a lysophosphatidic acid. Functions preferentially with 1-oleoyl-lysophosphatidic acid followed by 1-palmitoyl-lysophosphatidic acid, 1-stearoyl-lysophosphatidic acid and 1-arachidonoyl-lysophosphatidic acid as lipid acceptor. Functions preferentially with arachidonoyl-CoA followed by oleoyl-CoA as acyl group donors. Functions in phosphatidic acid biosynthesis. May regulate the cellular storage of triacylglycerol through activation of the phospholipase PNPLA2. Involved in keratinocyte differentiation. Regulates lipid droplet fusion.</text>
</comment>
<evidence type="ECO:0000256" key="24">
    <source>
        <dbReference type="ARBA" id="ARBA00048632"/>
    </source>
</evidence>
<evidence type="ECO:0000256" key="25">
    <source>
        <dbReference type="ARBA" id="ARBA00048770"/>
    </source>
</evidence>
<keyword evidence="13" id="KW-0594">Phospholipid biosynthesis</keyword>
<dbReference type="GO" id="GO:0052689">
    <property type="term" value="F:carboxylic ester hydrolase activity"/>
    <property type="evidence" value="ECO:0007669"/>
    <property type="project" value="TreeGrafter"/>
</dbReference>
<keyword evidence="9" id="KW-0808">Transferase</keyword>
<dbReference type="STRING" id="48701.ENSPMEP00000019965"/>
<dbReference type="GO" id="GO:0006654">
    <property type="term" value="P:phosphatidic acid biosynthetic process"/>
    <property type="evidence" value="ECO:0007669"/>
    <property type="project" value="TreeGrafter"/>
</dbReference>
<comment type="catalytic activity">
    <reaction evidence="26">
        <text>1-(9Z-octadecenoyl)-sn-glycero-3-phosphate + (9Z)-octadecenoyl-CoA = 1,2-di-(9Z-octadecenoyl)-sn-glycero-3-phosphate + CoA</text>
        <dbReference type="Rhea" id="RHEA:37131"/>
        <dbReference type="ChEBI" id="CHEBI:57287"/>
        <dbReference type="ChEBI" id="CHEBI:57387"/>
        <dbReference type="ChEBI" id="CHEBI:74544"/>
        <dbReference type="ChEBI" id="CHEBI:74546"/>
    </reaction>
    <physiologicalReaction direction="left-to-right" evidence="26">
        <dbReference type="Rhea" id="RHEA:37132"/>
    </physiologicalReaction>
</comment>
<dbReference type="EC" id="2.3.1.51" evidence="5"/>
<dbReference type="GO" id="GO:0030154">
    <property type="term" value="P:cell differentiation"/>
    <property type="evidence" value="ECO:0007669"/>
    <property type="project" value="UniProtKB-KW"/>
</dbReference>